<dbReference type="GO" id="GO:0070411">
    <property type="term" value="F:I-SMAD binding"/>
    <property type="evidence" value="ECO:0007669"/>
    <property type="project" value="TreeGrafter"/>
</dbReference>
<dbReference type="InParanoid" id="A0A1X7V1L7"/>
<dbReference type="FunFam" id="3.90.520.10:FF:000001">
    <property type="entry name" value="Mothers against decapentaplegic homolog"/>
    <property type="match status" value="1"/>
</dbReference>
<dbReference type="EnsemblMetazoa" id="XM_011405299.2">
    <property type="protein sequence ID" value="XP_011403601.2"/>
    <property type="gene ID" value="LOC105312557"/>
</dbReference>
<evidence type="ECO:0000313" key="13">
    <source>
        <dbReference type="Proteomes" id="UP000007879"/>
    </source>
</evidence>
<evidence type="ECO:0000256" key="9">
    <source>
        <dbReference type="SAM" id="MobiDB-lite"/>
    </source>
</evidence>
<keyword evidence="5 8" id="KW-0805">Transcription regulation</keyword>
<dbReference type="SMART" id="SM00524">
    <property type="entry name" value="DWB"/>
    <property type="match status" value="1"/>
</dbReference>
<dbReference type="PANTHER" id="PTHR13703">
    <property type="entry name" value="SMAD"/>
    <property type="match status" value="1"/>
</dbReference>
<dbReference type="InterPro" id="IPR036578">
    <property type="entry name" value="SMAD_MH1_sf"/>
</dbReference>
<keyword evidence="13" id="KW-1185">Reference proteome</keyword>
<dbReference type="OrthoDB" id="5794312at2759"/>
<evidence type="ECO:0000313" key="12">
    <source>
        <dbReference type="EnsemblMetazoa" id="Aqu2.1.33477_001"/>
    </source>
</evidence>
<dbReference type="GO" id="GO:0009653">
    <property type="term" value="P:anatomical structure morphogenesis"/>
    <property type="evidence" value="ECO:0007669"/>
    <property type="project" value="TreeGrafter"/>
</dbReference>
<evidence type="ECO:0000256" key="7">
    <source>
        <dbReference type="ARBA" id="ARBA00023242"/>
    </source>
</evidence>
<evidence type="ECO:0000256" key="1">
    <source>
        <dbReference type="ARBA" id="ARBA00005545"/>
    </source>
</evidence>
<evidence type="ECO:0000256" key="2">
    <source>
        <dbReference type="ARBA" id="ARBA00022490"/>
    </source>
</evidence>
<keyword evidence="4" id="KW-0862">Zinc</keyword>
<dbReference type="GO" id="GO:0030154">
    <property type="term" value="P:cell differentiation"/>
    <property type="evidence" value="ECO:0007669"/>
    <property type="project" value="TreeGrafter"/>
</dbReference>
<dbReference type="SUPFAM" id="SSF56366">
    <property type="entry name" value="SMAD MH1 domain"/>
    <property type="match status" value="1"/>
</dbReference>
<accession>A0A1X7V1L7</accession>
<evidence type="ECO:0000259" key="11">
    <source>
        <dbReference type="PROSITE" id="PS51076"/>
    </source>
</evidence>
<evidence type="ECO:0000256" key="5">
    <source>
        <dbReference type="ARBA" id="ARBA00023015"/>
    </source>
</evidence>
<dbReference type="KEGG" id="aqu:105312557"/>
<dbReference type="Pfam" id="PF03166">
    <property type="entry name" value="MH2"/>
    <property type="match status" value="1"/>
</dbReference>
<keyword evidence="6 8" id="KW-0804">Transcription</keyword>
<dbReference type="GO" id="GO:0005737">
    <property type="term" value="C:cytoplasm"/>
    <property type="evidence" value="ECO:0007669"/>
    <property type="project" value="UniProtKB-SubCell"/>
</dbReference>
<keyword evidence="3" id="KW-0479">Metal-binding</keyword>
<dbReference type="CDD" id="cd10491">
    <property type="entry name" value="MH1_SMAD_2_3"/>
    <property type="match status" value="1"/>
</dbReference>
<dbReference type="Pfam" id="PF03165">
    <property type="entry name" value="MH1"/>
    <property type="match status" value="1"/>
</dbReference>
<comment type="similarity">
    <text evidence="1 8">Belongs to the dwarfin/SMAD family.</text>
</comment>
<dbReference type="InterPro" id="IPR013790">
    <property type="entry name" value="Dwarfin"/>
</dbReference>
<feature type="region of interest" description="Disordered" evidence="9">
    <location>
        <begin position="188"/>
        <end position="207"/>
    </location>
</feature>
<dbReference type="EnsemblMetazoa" id="Aqu2.1.33477_001">
    <property type="protein sequence ID" value="Aqu2.1.33477_001"/>
    <property type="gene ID" value="Aqu2.1.33477"/>
</dbReference>
<dbReference type="GO" id="GO:0071144">
    <property type="term" value="C:heteromeric SMAD protein complex"/>
    <property type="evidence" value="ECO:0007669"/>
    <property type="project" value="TreeGrafter"/>
</dbReference>
<evidence type="ECO:0000256" key="6">
    <source>
        <dbReference type="ARBA" id="ARBA00023163"/>
    </source>
</evidence>
<evidence type="ECO:0000259" key="10">
    <source>
        <dbReference type="PROSITE" id="PS51075"/>
    </source>
</evidence>
<dbReference type="GO" id="GO:0060395">
    <property type="term" value="P:SMAD protein signal transduction"/>
    <property type="evidence" value="ECO:0007669"/>
    <property type="project" value="TreeGrafter"/>
</dbReference>
<feature type="domain" description="MH1" evidence="10">
    <location>
        <begin position="26"/>
        <end position="154"/>
    </location>
</feature>
<keyword evidence="2 8" id="KW-0963">Cytoplasm</keyword>
<evidence type="ECO:0000256" key="3">
    <source>
        <dbReference type="ARBA" id="ARBA00022723"/>
    </source>
</evidence>
<organism evidence="12">
    <name type="scientific">Amphimedon queenslandica</name>
    <name type="common">Sponge</name>
    <dbReference type="NCBI Taxonomy" id="400682"/>
    <lineage>
        <taxon>Eukaryota</taxon>
        <taxon>Metazoa</taxon>
        <taxon>Porifera</taxon>
        <taxon>Demospongiae</taxon>
        <taxon>Heteroscleromorpha</taxon>
        <taxon>Haplosclerida</taxon>
        <taxon>Niphatidae</taxon>
        <taxon>Amphimedon</taxon>
    </lineage>
</organism>
<dbReference type="GO" id="GO:0000981">
    <property type="term" value="F:DNA-binding transcription factor activity, RNA polymerase II-specific"/>
    <property type="evidence" value="ECO:0007669"/>
    <property type="project" value="TreeGrafter"/>
</dbReference>
<comment type="subcellular location">
    <subcellularLocation>
        <location evidence="8">Cytoplasm</location>
    </subcellularLocation>
    <subcellularLocation>
        <location evidence="8">Nucleus</location>
    </subcellularLocation>
</comment>
<evidence type="ECO:0000256" key="4">
    <source>
        <dbReference type="ARBA" id="ARBA00022833"/>
    </source>
</evidence>
<reference evidence="13" key="1">
    <citation type="journal article" date="2010" name="Nature">
        <title>The Amphimedon queenslandica genome and the evolution of animal complexity.</title>
        <authorList>
            <person name="Srivastava M."/>
            <person name="Simakov O."/>
            <person name="Chapman J."/>
            <person name="Fahey B."/>
            <person name="Gauthier M.E."/>
            <person name="Mitros T."/>
            <person name="Richards G.S."/>
            <person name="Conaco C."/>
            <person name="Dacre M."/>
            <person name="Hellsten U."/>
            <person name="Larroux C."/>
            <person name="Putnam N.H."/>
            <person name="Stanke M."/>
            <person name="Adamska M."/>
            <person name="Darling A."/>
            <person name="Degnan S.M."/>
            <person name="Oakley T.H."/>
            <person name="Plachetzki D.C."/>
            <person name="Zhai Y."/>
            <person name="Adamski M."/>
            <person name="Calcino A."/>
            <person name="Cummins S.F."/>
            <person name="Goodstein D.M."/>
            <person name="Harris C."/>
            <person name="Jackson D.J."/>
            <person name="Leys S.P."/>
            <person name="Shu S."/>
            <person name="Woodcroft B.J."/>
            <person name="Vervoort M."/>
            <person name="Kosik K.S."/>
            <person name="Manning G."/>
            <person name="Degnan B.M."/>
            <person name="Rokhsar D.S."/>
        </authorList>
    </citation>
    <scope>NUCLEOTIDE SEQUENCE [LARGE SCALE GENOMIC DNA]</scope>
</reference>
<gene>
    <name evidence="12" type="primary">105312557</name>
</gene>
<dbReference type="PROSITE" id="PS51075">
    <property type="entry name" value="MH1"/>
    <property type="match status" value="1"/>
</dbReference>
<dbReference type="InterPro" id="IPR003619">
    <property type="entry name" value="MAD_homology1_Dwarfin-type"/>
</dbReference>
<name>A0A1X7V1L7_AMPQE</name>
<dbReference type="FunFam" id="2.60.200.10:FF:000001">
    <property type="entry name" value="Mothers against decapentaplegic homolog"/>
    <property type="match status" value="1"/>
</dbReference>
<keyword evidence="7 8" id="KW-0539">Nucleus</keyword>
<evidence type="ECO:0000256" key="8">
    <source>
        <dbReference type="RuleBase" id="RU361195"/>
    </source>
</evidence>
<dbReference type="PROSITE" id="PS51076">
    <property type="entry name" value="MH2"/>
    <property type="match status" value="1"/>
</dbReference>
<dbReference type="SUPFAM" id="SSF49879">
    <property type="entry name" value="SMAD/FHA domain"/>
    <property type="match status" value="1"/>
</dbReference>
<dbReference type="PANTHER" id="PTHR13703:SF25">
    <property type="entry name" value="MOTHERS AGAINST DECAPENTAPLEGIC HOMOLOG"/>
    <property type="match status" value="1"/>
</dbReference>
<protein>
    <recommendedName>
        <fullName evidence="8">Mothers against decapentaplegic homolog</fullName>
        <shortName evidence="8">MAD homolog</shortName>
        <shortName evidence="8">Mothers against DPP homolog</shortName>
    </recommendedName>
    <alternativeName>
        <fullName evidence="8">SMAD family member</fullName>
    </alternativeName>
</protein>
<dbReference type="InterPro" id="IPR008984">
    <property type="entry name" value="SMAD_FHA_dom_sf"/>
</dbReference>
<dbReference type="Gene3D" id="3.90.520.10">
    <property type="entry name" value="SMAD MH1 domain"/>
    <property type="match status" value="1"/>
</dbReference>
<dbReference type="GO" id="GO:0045944">
    <property type="term" value="P:positive regulation of transcription by RNA polymerase II"/>
    <property type="evidence" value="ECO:0007669"/>
    <property type="project" value="TreeGrafter"/>
</dbReference>
<dbReference type="GO" id="GO:0046872">
    <property type="term" value="F:metal ion binding"/>
    <property type="evidence" value="ECO:0007669"/>
    <property type="project" value="UniProtKB-KW"/>
</dbReference>
<dbReference type="FunCoup" id="A0A1X7V1L7">
    <property type="interactions" value="766"/>
</dbReference>
<dbReference type="Proteomes" id="UP000007879">
    <property type="component" value="Unassembled WGS sequence"/>
</dbReference>
<dbReference type="GO" id="GO:0000978">
    <property type="term" value="F:RNA polymerase II cis-regulatory region sequence-specific DNA binding"/>
    <property type="evidence" value="ECO:0007669"/>
    <property type="project" value="TreeGrafter"/>
</dbReference>
<feature type="domain" description="MH2" evidence="11">
    <location>
        <begin position="280"/>
        <end position="473"/>
    </location>
</feature>
<dbReference type="SMART" id="SM00523">
    <property type="entry name" value="DWA"/>
    <property type="match status" value="1"/>
</dbReference>
<dbReference type="eggNOG" id="KOG3701">
    <property type="taxonomic scope" value="Eukaryota"/>
</dbReference>
<sequence>MAAISSTGTSSSKFNMANFLPSFSLPIVKRLLSYKKGGDDDEGEENWSEKAVKSLVKKLKRTGGLDELEKAITTEGSVQTSCVTIARSLDGRLQVSHRKGLPHVIYCRLWRWSDLQNHHELKAIDSCQYAFHLKKDDVCVNPYHYVRVETPVLPPVLVPTNVEHKVPSIMPSLAEEALPENRVYPSQDLFPSPPVYPPPEETPPPAYGDIGSPAGATASNLSTYSGVGSPIMSPTSMAPLSVPSPDVYQTQHGGMSPSIHPGPSQSPDYQPVTYLEPVHWCSVSYYEMKNRVGEIFHGSSPSLTIDGGTDPSSSERFCLGLLSNVNRDAVIQQTRCHIGRGVHLYNVGGEVWAECLSASSIFVQSPNANLRCGWHPATVCKVPPGCQLNLFNSQDFANRLAQSVSLGFETVYQLNRMCTIRISFVKGWGAEYRRPTVTSTPCWIEIHLNGSLQWLDKVLTQMGSPTSRIQSDT</sequence>
<dbReference type="STRING" id="400682.A0A1X7V1L7"/>
<dbReference type="AlphaFoldDB" id="A0A1X7V1L7"/>
<dbReference type="InterPro" id="IPR001132">
    <property type="entry name" value="SMAD_dom_Dwarfin-type"/>
</dbReference>
<feature type="compositionally biased region" description="Pro residues" evidence="9">
    <location>
        <begin position="191"/>
        <end position="206"/>
    </location>
</feature>
<dbReference type="InterPro" id="IPR013019">
    <property type="entry name" value="MAD_homology_MH1"/>
</dbReference>
<dbReference type="InterPro" id="IPR017855">
    <property type="entry name" value="SMAD-like_dom_sf"/>
</dbReference>
<reference evidence="12" key="2">
    <citation type="submission" date="2017-05" db="UniProtKB">
        <authorList>
            <consortium name="EnsemblMetazoa"/>
        </authorList>
    </citation>
    <scope>IDENTIFICATION</scope>
</reference>
<dbReference type="Gene3D" id="2.60.200.10">
    <property type="match status" value="1"/>
</dbReference>
<proteinExistence type="inferred from homology"/>